<dbReference type="PANTHER" id="PTHR44147:SF2">
    <property type="entry name" value="DEHYDROGENASE_REDUCTASE SDR FAMILY MEMBER 1"/>
    <property type="match status" value="1"/>
</dbReference>
<evidence type="ECO:0000313" key="1">
    <source>
        <dbReference type="EMBL" id="QSB06707.1"/>
    </source>
</evidence>
<proteinExistence type="predicted"/>
<dbReference type="KEGG" id="nav:JQS30_07385"/>
<gene>
    <name evidence="1" type="ORF">JQS30_07385</name>
</gene>
<dbReference type="PRINTS" id="PR00081">
    <property type="entry name" value="GDHRDH"/>
</dbReference>
<dbReference type="PANTHER" id="PTHR44147">
    <property type="entry name" value="DEHYDROGENASE/REDUCTASE SDR FAMILY MEMBER 1"/>
    <property type="match status" value="1"/>
</dbReference>
<name>A0A895XNK2_9ACTN</name>
<dbReference type="EMBL" id="CP070496">
    <property type="protein sequence ID" value="QSB06707.1"/>
    <property type="molecule type" value="Genomic_DNA"/>
</dbReference>
<dbReference type="AlphaFoldDB" id="A0A895XNK2"/>
<dbReference type="InterPro" id="IPR002347">
    <property type="entry name" value="SDR_fam"/>
</dbReference>
<dbReference type="Gene3D" id="3.40.50.720">
    <property type="entry name" value="NAD(P)-binding Rossmann-like Domain"/>
    <property type="match status" value="1"/>
</dbReference>
<protein>
    <submittedName>
        <fullName evidence="1">SDR family oxidoreductase</fullName>
    </submittedName>
</protein>
<dbReference type="Pfam" id="PF00106">
    <property type="entry name" value="adh_short"/>
    <property type="match status" value="1"/>
</dbReference>
<dbReference type="Proteomes" id="UP000662939">
    <property type="component" value="Chromosome"/>
</dbReference>
<dbReference type="InterPro" id="IPR036291">
    <property type="entry name" value="NAD(P)-bd_dom_sf"/>
</dbReference>
<accession>A0A895XNK2</accession>
<organism evidence="1 2">
    <name type="scientific">Natronoglycomyces albus</name>
    <dbReference type="NCBI Taxonomy" id="2811108"/>
    <lineage>
        <taxon>Bacteria</taxon>
        <taxon>Bacillati</taxon>
        <taxon>Actinomycetota</taxon>
        <taxon>Actinomycetes</taxon>
        <taxon>Glycomycetales</taxon>
        <taxon>Glycomycetaceae</taxon>
        <taxon>Natronoglycomyces</taxon>
    </lineage>
</organism>
<dbReference type="SUPFAM" id="SSF51735">
    <property type="entry name" value="NAD(P)-binding Rossmann-fold domains"/>
    <property type="match status" value="1"/>
</dbReference>
<dbReference type="NCBIfam" id="NF006159">
    <property type="entry name" value="PRK08303.1"/>
    <property type="match status" value="1"/>
</dbReference>
<sequence>MNESALPLSGKVALVAGGTRGASKATALELARSGAFVYATGRSSRTAGRSEMKRPETIEDTHEALNEIGQGEGLRVDHLEPSEVKDLIARIDDQHGRIDILVNGIFGGDAYVQFGKKLWEHDLHGGLRMLRMGIETHAITSHAALPLLIRHSGGMVIELTDGTEEFNRDYRADVGLFYDLVKTAVGRMTKAQAHELKAYDCAAIAVTPGWLRSEAMLDAFGVSEETWTEACERMPHFAISETPRYVARGIAALAADEDRLADSGSVLSSADLARRYGVTDVDGSKPDCWRYLSDGRMESDTADTSGYR</sequence>
<keyword evidence="2" id="KW-1185">Reference proteome</keyword>
<dbReference type="RefSeq" id="WP_213172717.1">
    <property type="nucleotide sequence ID" value="NZ_CP070496.1"/>
</dbReference>
<reference evidence="1" key="1">
    <citation type="submission" date="2021-02" db="EMBL/GenBank/DDBJ databases">
        <title>Natronoglycomyces albus gen. nov., sp. nov, a haloalkaliphilic actinobacterium from a soda solonchak soil.</title>
        <authorList>
            <person name="Sorokin D.Y."/>
            <person name="Khijniak T.V."/>
            <person name="Zakharycheva A.P."/>
            <person name="Boueva O.V."/>
            <person name="Ariskina E.V."/>
            <person name="Hahnke R.L."/>
            <person name="Bunk B."/>
            <person name="Sproer C."/>
            <person name="Schumann P."/>
            <person name="Evtushenko L.I."/>
            <person name="Kublanov I.V."/>
        </authorList>
    </citation>
    <scope>NUCLEOTIDE SEQUENCE</scope>
    <source>
        <strain evidence="1">DSM 106290</strain>
    </source>
</reference>
<evidence type="ECO:0000313" key="2">
    <source>
        <dbReference type="Proteomes" id="UP000662939"/>
    </source>
</evidence>